<sequence>MSNKNLLIAVIAKLNENQLALGAAVEELSNWVEQRGSVETAQNIRSALEALDNNLEFIKLGLAVLDAPE</sequence>
<protein>
    <submittedName>
        <fullName evidence="1">Uncharacterized protein</fullName>
    </submittedName>
</protein>
<evidence type="ECO:0000313" key="1">
    <source>
        <dbReference type="EMBL" id="KPA87093.1"/>
    </source>
</evidence>
<accession>A0A0M9GBI9</accession>
<evidence type="ECO:0000313" key="2">
    <source>
        <dbReference type="Proteomes" id="UP000037931"/>
    </source>
</evidence>
<reference evidence="1 2" key="1">
    <citation type="journal article" date="2015" name="PLoS ONE">
        <title>Rice-Infecting Pseudomonas Genomes Are Highly Accessorized and Harbor Multiple Putative Virulence Mechanisms to Cause Sheath Brown Rot.</title>
        <authorList>
            <person name="Quibod I.L."/>
            <person name="Grande G."/>
            <person name="Oreiro E.G."/>
            <person name="Borja F.N."/>
            <person name="Dossa G.S."/>
            <person name="Mauleon R."/>
            <person name="Cruz C.V."/>
            <person name="Oliva R."/>
        </authorList>
    </citation>
    <scope>NUCLEOTIDE SEQUENCE [LARGE SCALE GENOMIC DNA]</scope>
    <source>
        <strain evidence="1 2">IRRI 6609</strain>
    </source>
</reference>
<dbReference type="OrthoDB" id="6898400at2"/>
<gene>
    <name evidence="1" type="ORF">PF66_06438</name>
</gene>
<dbReference type="Proteomes" id="UP000037931">
    <property type="component" value="Unassembled WGS sequence"/>
</dbReference>
<proteinExistence type="predicted"/>
<dbReference type="PATRIC" id="fig|50340.43.peg.5120"/>
<name>A0A0M9GBI9_9PSED</name>
<dbReference type="AlphaFoldDB" id="A0A0M9GBI9"/>
<dbReference type="RefSeq" id="WP_054064894.1">
    <property type="nucleotide sequence ID" value="NZ_JSYZ01000054.1"/>
</dbReference>
<dbReference type="EMBL" id="JSYZ01000054">
    <property type="protein sequence ID" value="KPA87093.1"/>
    <property type="molecule type" value="Genomic_DNA"/>
</dbReference>
<keyword evidence="2" id="KW-1185">Reference proteome</keyword>
<comment type="caution">
    <text evidence="1">The sequence shown here is derived from an EMBL/GenBank/DDBJ whole genome shotgun (WGS) entry which is preliminary data.</text>
</comment>
<organism evidence="1 2">
    <name type="scientific">Pseudomonas asplenii</name>
    <dbReference type="NCBI Taxonomy" id="53407"/>
    <lineage>
        <taxon>Bacteria</taxon>
        <taxon>Pseudomonadati</taxon>
        <taxon>Pseudomonadota</taxon>
        <taxon>Gammaproteobacteria</taxon>
        <taxon>Pseudomonadales</taxon>
        <taxon>Pseudomonadaceae</taxon>
        <taxon>Pseudomonas</taxon>
    </lineage>
</organism>